<reference evidence="4 5" key="1">
    <citation type="journal article" date="2014" name="Mol. Plant">
        <title>Chromosome Scale Genome Assembly and Transcriptome Profiling of Nannochloropsis gaditana in Nitrogen Depletion.</title>
        <authorList>
            <person name="Corteggiani Carpinelli E."/>
            <person name="Telatin A."/>
            <person name="Vitulo N."/>
            <person name="Forcato C."/>
            <person name="D'Angelo M."/>
            <person name="Schiavon R."/>
            <person name="Vezzi A."/>
            <person name="Giacometti G.M."/>
            <person name="Morosinotto T."/>
            <person name="Valle G."/>
        </authorList>
    </citation>
    <scope>NUCLEOTIDE SEQUENCE [LARGE SCALE GENOMIC DNA]</scope>
    <source>
        <strain evidence="4 5">B-31</strain>
    </source>
</reference>
<dbReference type="InterPro" id="IPR036322">
    <property type="entry name" value="WD40_repeat_dom_sf"/>
</dbReference>
<proteinExistence type="predicted"/>
<gene>
    <name evidence="4" type="primary">lvsC</name>
    <name evidence="4" type="ORF">Naga_100033g1</name>
</gene>
<comment type="caution">
    <text evidence="4">The sequence shown here is derived from an EMBL/GenBank/DDBJ whole genome shotgun (WGS) entry which is preliminary data.</text>
</comment>
<dbReference type="Gene3D" id="2.130.10.10">
    <property type="entry name" value="YVTN repeat-like/Quinoprotein amine dehydrogenase"/>
    <property type="match status" value="1"/>
</dbReference>
<evidence type="ECO:0000259" key="3">
    <source>
        <dbReference type="Pfam" id="PF20426"/>
    </source>
</evidence>
<dbReference type="GO" id="GO:0005829">
    <property type="term" value="C:cytosol"/>
    <property type="evidence" value="ECO:0007669"/>
    <property type="project" value="TreeGrafter"/>
</dbReference>
<feature type="region of interest" description="Disordered" evidence="2">
    <location>
        <begin position="1"/>
        <end position="51"/>
    </location>
</feature>
<accession>W7UCP7</accession>
<evidence type="ECO:0000256" key="2">
    <source>
        <dbReference type="SAM" id="MobiDB-lite"/>
    </source>
</evidence>
<dbReference type="Proteomes" id="UP000019335">
    <property type="component" value="Chromosome 1"/>
</dbReference>
<evidence type="ECO:0000256" key="1">
    <source>
        <dbReference type="PROSITE-ProRule" id="PRU00221"/>
    </source>
</evidence>
<keyword evidence="1" id="KW-0853">WD repeat</keyword>
<feature type="domain" description="Neurobeachin beta-propeller" evidence="3">
    <location>
        <begin position="78"/>
        <end position="237"/>
    </location>
</feature>
<dbReference type="PANTHER" id="PTHR13743:SF112">
    <property type="entry name" value="BEACH DOMAIN-CONTAINING PROTEIN"/>
    <property type="match status" value="1"/>
</dbReference>
<dbReference type="GO" id="GO:0016020">
    <property type="term" value="C:membrane"/>
    <property type="evidence" value="ECO:0007669"/>
    <property type="project" value="TreeGrafter"/>
</dbReference>
<dbReference type="PANTHER" id="PTHR13743">
    <property type="entry name" value="BEIGE/BEACH-RELATED"/>
    <property type="match status" value="1"/>
</dbReference>
<evidence type="ECO:0000313" key="4">
    <source>
        <dbReference type="EMBL" id="EWM30546.1"/>
    </source>
</evidence>
<dbReference type="OrthoDB" id="68820at2759"/>
<dbReference type="AlphaFoldDB" id="W7UCP7"/>
<feature type="compositionally biased region" description="Basic and acidic residues" evidence="2">
    <location>
        <begin position="19"/>
        <end position="35"/>
    </location>
</feature>
<dbReference type="PROSITE" id="PS50082">
    <property type="entry name" value="WD_REPEATS_2"/>
    <property type="match status" value="1"/>
</dbReference>
<protein>
    <submittedName>
        <fullName evidence="4">Beach domain-containing protein</fullName>
    </submittedName>
</protein>
<dbReference type="SUPFAM" id="SSF50978">
    <property type="entry name" value="WD40 repeat-like"/>
    <property type="match status" value="1"/>
</dbReference>
<dbReference type="InterPro" id="IPR001680">
    <property type="entry name" value="WD40_rpt"/>
</dbReference>
<dbReference type="InterPro" id="IPR015943">
    <property type="entry name" value="WD40/YVTN_repeat-like_dom_sf"/>
</dbReference>
<feature type="repeat" description="WD" evidence="1">
    <location>
        <begin position="80"/>
        <end position="121"/>
    </location>
</feature>
<dbReference type="SMART" id="SM00320">
    <property type="entry name" value="WD40"/>
    <property type="match status" value="3"/>
</dbReference>
<dbReference type="InterPro" id="IPR050865">
    <property type="entry name" value="BEACH_Domain"/>
</dbReference>
<name>W7UCP7_9STRA</name>
<organism evidence="4 5">
    <name type="scientific">Nannochloropsis gaditana</name>
    <dbReference type="NCBI Taxonomy" id="72520"/>
    <lineage>
        <taxon>Eukaryota</taxon>
        <taxon>Sar</taxon>
        <taxon>Stramenopiles</taxon>
        <taxon>Ochrophyta</taxon>
        <taxon>Eustigmatophyceae</taxon>
        <taxon>Eustigmatales</taxon>
        <taxon>Monodopsidaceae</taxon>
        <taxon>Nannochloropsis</taxon>
    </lineage>
</organism>
<dbReference type="EMBL" id="AZIL01000030">
    <property type="protein sequence ID" value="EWM30546.1"/>
    <property type="molecule type" value="Genomic_DNA"/>
</dbReference>
<keyword evidence="5" id="KW-1185">Reference proteome</keyword>
<dbReference type="InterPro" id="IPR046851">
    <property type="entry name" value="NBCH_WD40"/>
</dbReference>
<dbReference type="GO" id="GO:0008104">
    <property type="term" value="P:intracellular protein localization"/>
    <property type="evidence" value="ECO:0007669"/>
    <property type="project" value="TreeGrafter"/>
</dbReference>
<evidence type="ECO:0000313" key="5">
    <source>
        <dbReference type="Proteomes" id="UP000019335"/>
    </source>
</evidence>
<dbReference type="Pfam" id="PF20426">
    <property type="entry name" value="NBCH_WD40"/>
    <property type="match status" value="1"/>
</dbReference>
<dbReference type="GO" id="GO:0019901">
    <property type="term" value="F:protein kinase binding"/>
    <property type="evidence" value="ECO:0007669"/>
    <property type="project" value="TreeGrafter"/>
</dbReference>
<sequence length="260" mass="27566">MENRAHVSLDPSLPNGGADHGEPQGGKEGKSEGGEGGRGGGEGVAQGEERDEPPALALAALPLLPIAPRMTTLLYSHAVLVGHDTPVLSLAYSSHLDLCASGARDGSVVVHRVQKARFVRRLMYPGRHPVDRLHLCAETGVLTMHSHADAGLAAFSLNGFPLARLPQGKERLSALLASKDGQFLLTGGEEGVLSVRQGHSLKLLHTLRVGHGPITSLAFTPDHQYILVGCEDGSFSVVADPLSRLQMLHRVLSRTFFGVI</sequence>